<dbReference type="EMBL" id="FWXO01000003">
    <property type="protein sequence ID" value="SMC65879.1"/>
    <property type="molecule type" value="Genomic_DNA"/>
</dbReference>
<dbReference type="Gene3D" id="3.40.50.410">
    <property type="entry name" value="von Willebrand factor, type A domain"/>
    <property type="match status" value="1"/>
</dbReference>
<dbReference type="InterPro" id="IPR036465">
    <property type="entry name" value="vWFA_dom_sf"/>
</dbReference>
<evidence type="ECO:0000259" key="1">
    <source>
        <dbReference type="Pfam" id="PF01882"/>
    </source>
</evidence>
<organism evidence="2 3">
    <name type="scientific">Cellulophaga tyrosinoxydans</name>
    <dbReference type="NCBI Taxonomy" id="504486"/>
    <lineage>
        <taxon>Bacteria</taxon>
        <taxon>Pseudomonadati</taxon>
        <taxon>Bacteroidota</taxon>
        <taxon>Flavobacteriia</taxon>
        <taxon>Flavobacteriales</taxon>
        <taxon>Flavobacteriaceae</taxon>
        <taxon>Cellulophaga</taxon>
    </lineage>
</organism>
<accession>A0A1W2AYT6</accession>
<dbReference type="OrthoDB" id="9776116at2"/>
<evidence type="ECO:0000313" key="2">
    <source>
        <dbReference type="EMBL" id="SMC65879.1"/>
    </source>
</evidence>
<dbReference type="Proteomes" id="UP000192360">
    <property type="component" value="Unassembled WGS sequence"/>
</dbReference>
<dbReference type="SUPFAM" id="SSF53300">
    <property type="entry name" value="vWA-like"/>
    <property type="match status" value="1"/>
</dbReference>
<sequence>MKQDYRQLLKPEIINTVSGLSLISRIVVDGYLTGLQKSRSVGSGMEFSQYRAYNPGDDLRLMDWKMLARSGRYYIKQSEIESQVTVKFVVDASASMKFKEKEDLSKREFARVLVASLAYLAQNQGDSVGLFAINDNNILSVYPKASKKQYNRLLLELLKITSSGKWPEKLLNATKMASRGAKELIFIITDMYEVESEISTFIKNTKTTRNEVVVLQIMGSAEMDFDFKGDVTFEDLESGLKVKVDTKHAKEQYVTLMDKRISEIKEFLLSNQIDYHVIRMDAPIGETLQVFLKERKKLR</sequence>
<dbReference type="RefSeq" id="WP_084061647.1">
    <property type="nucleotide sequence ID" value="NZ_FWXO01000003.1"/>
</dbReference>
<dbReference type="PANTHER" id="PTHR33608:SF7">
    <property type="entry name" value="DUF58 DOMAIN-CONTAINING PROTEIN"/>
    <property type="match status" value="1"/>
</dbReference>
<gene>
    <name evidence="2" type="ORF">SAMN05660703_2323</name>
</gene>
<dbReference type="PANTHER" id="PTHR33608">
    <property type="entry name" value="BLL2464 PROTEIN"/>
    <property type="match status" value="1"/>
</dbReference>
<reference evidence="3" key="1">
    <citation type="submission" date="2017-04" db="EMBL/GenBank/DDBJ databases">
        <authorList>
            <person name="Varghese N."/>
            <person name="Submissions S."/>
        </authorList>
    </citation>
    <scope>NUCLEOTIDE SEQUENCE [LARGE SCALE GENOMIC DNA]</scope>
    <source>
        <strain evidence="3">DSM 21164</strain>
    </source>
</reference>
<evidence type="ECO:0000313" key="3">
    <source>
        <dbReference type="Proteomes" id="UP000192360"/>
    </source>
</evidence>
<dbReference type="Pfam" id="PF01882">
    <property type="entry name" value="DUF58"/>
    <property type="match status" value="1"/>
</dbReference>
<keyword evidence="3" id="KW-1185">Reference proteome</keyword>
<dbReference type="AlphaFoldDB" id="A0A1W2AYT6"/>
<protein>
    <recommendedName>
        <fullName evidence="1">DUF58 domain-containing protein</fullName>
    </recommendedName>
</protein>
<proteinExistence type="predicted"/>
<dbReference type="InterPro" id="IPR002881">
    <property type="entry name" value="DUF58"/>
</dbReference>
<name>A0A1W2AYT6_9FLAO</name>
<feature type="domain" description="DUF58" evidence="1">
    <location>
        <begin position="49"/>
        <end position="253"/>
    </location>
</feature>
<dbReference type="STRING" id="504486.SAMN05660703_2323"/>